<dbReference type="RefSeq" id="XP_007870039.1">
    <property type="nucleotide sequence ID" value="XM_007871848.1"/>
</dbReference>
<sequence length="122" mass="13840">MEAARPFKLEARTSKLLNVGVLQTCDRQSLPSTPIPQPPLNRGMRYRQALPRTISQSSYPRFISVYMSDHRSRTSDTCSRDPGGHIPPQWRSCTPLVRTDLSSPMVSGVDRLVFRLMPWQAV</sequence>
<evidence type="ECO:0000313" key="1">
    <source>
        <dbReference type="EMBL" id="EPQ51587.1"/>
    </source>
</evidence>
<proteinExistence type="predicted"/>
<keyword evidence="2" id="KW-1185">Reference proteome</keyword>
<dbReference type="HOGENOM" id="CLU_2026987_0_0_1"/>
<name>S7PW92_GLOTA</name>
<organism evidence="1 2">
    <name type="scientific">Gloeophyllum trabeum (strain ATCC 11539 / FP-39264 / Madison 617)</name>
    <name type="common">Brown rot fungus</name>
    <dbReference type="NCBI Taxonomy" id="670483"/>
    <lineage>
        <taxon>Eukaryota</taxon>
        <taxon>Fungi</taxon>
        <taxon>Dikarya</taxon>
        <taxon>Basidiomycota</taxon>
        <taxon>Agaricomycotina</taxon>
        <taxon>Agaricomycetes</taxon>
        <taxon>Gloeophyllales</taxon>
        <taxon>Gloeophyllaceae</taxon>
        <taxon>Gloeophyllum</taxon>
    </lineage>
</organism>
<reference evidence="1 2" key="1">
    <citation type="journal article" date="2012" name="Science">
        <title>The Paleozoic origin of enzymatic lignin decomposition reconstructed from 31 fungal genomes.</title>
        <authorList>
            <person name="Floudas D."/>
            <person name="Binder M."/>
            <person name="Riley R."/>
            <person name="Barry K."/>
            <person name="Blanchette R.A."/>
            <person name="Henrissat B."/>
            <person name="Martinez A.T."/>
            <person name="Otillar R."/>
            <person name="Spatafora J.W."/>
            <person name="Yadav J.S."/>
            <person name="Aerts A."/>
            <person name="Benoit I."/>
            <person name="Boyd A."/>
            <person name="Carlson A."/>
            <person name="Copeland A."/>
            <person name="Coutinho P.M."/>
            <person name="de Vries R.P."/>
            <person name="Ferreira P."/>
            <person name="Findley K."/>
            <person name="Foster B."/>
            <person name="Gaskell J."/>
            <person name="Glotzer D."/>
            <person name="Gorecki P."/>
            <person name="Heitman J."/>
            <person name="Hesse C."/>
            <person name="Hori C."/>
            <person name="Igarashi K."/>
            <person name="Jurgens J.A."/>
            <person name="Kallen N."/>
            <person name="Kersten P."/>
            <person name="Kohler A."/>
            <person name="Kuees U."/>
            <person name="Kumar T.K.A."/>
            <person name="Kuo A."/>
            <person name="LaButti K."/>
            <person name="Larrondo L.F."/>
            <person name="Lindquist E."/>
            <person name="Ling A."/>
            <person name="Lombard V."/>
            <person name="Lucas S."/>
            <person name="Lundell T."/>
            <person name="Martin R."/>
            <person name="McLaughlin D.J."/>
            <person name="Morgenstern I."/>
            <person name="Morin E."/>
            <person name="Murat C."/>
            <person name="Nagy L.G."/>
            <person name="Nolan M."/>
            <person name="Ohm R.A."/>
            <person name="Patyshakuliyeva A."/>
            <person name="Rokas A."/>
            <person name="Ruiz-Duenas F.J."/>
            <person name="Sabat G."/>
            <person name="Salamov A."/>
            <person name="Samejima M."/>
            <person name="Schmutz J."/>
            <person name="Slot J.C."/>
            <person name="St John F."/>
            <person name="Stenlid J."/>
            <person name="Sun H."/>
            <person name="Sun S."/>
            <person name="Syed K."/>
            <person name="Tsang A."/>
            <person name="Wiebenga A."/>
            <person name="Young D."/>
            <person name="Pisabarro A."/>
            <person name="Eastwood D.C."/>
            <person name="Martin F."/>
            <person name="Cullen D."/>
            <person name="Grigoriev I.V."/>
            <person name="Hibbett D.S."/>
        </authorList>
    </citation>
    <scope>NUCLEOTIDE SEQUENCE [LARGE SCALE GENOMIC DNA]</scope>
    <source>
        <strain evidence="1 2">ATCC 11539</strain>
    </source>
</reference>
<dbReference type="GeneID" id="19300414"/>
<dbReference type="KEGG" id="gtr:GLOTRDRAFT_117937"/>
<protein>
    <submittedName>
        <fullName evidence="1">Uncharacterized protein</fullName>
    </submittedName>
</protein>
<gene>
    <name evidence="1" type="ORF">GLOTRDRAFT_117937</name>
</gene>
<dbReference type="AlphaFoldDB" id="S7PW92"/>
<evidence type="ECO:0000313" key="2">
    <source>
        <dbReference type="Proteomes" id="UP000030669"/>
    </source>
</evidence>
<dbReference type="Proteomes" id="UP000030669">
    <property type="component" value="Unassembled WGS sequence"/>
</dbReference>
<accession>S7PW92</accession>
<dbReference type="EMBL" id="KB469310">
    <property type="protein sequence ID" value="EPQ51587.1"/>
    <property type="molecule type" value="Genomic_DNA"/>
</dbReference>